<feature type="region of interest" description="Disordered" evidence="1">
    <location>
        <begin position="1"/>
        <end position="30"/>
    </location>
</feature>
<sequence>MRNGSLHLLSNSEDAGLEERKLKNDSEHSSMNQLKSLVLAKESQTTHSKASLMTTRGVNMGYTKRKTVKYFVNDYSNLPRGNVFDIKKVVRKFSKPKNISSSGRKRTRQSEDAPTSSKRTQPKPEAPSQRESQRKAFKITKSNDKSSNSQVKNGSKKPIKPSKPPQNPSKLSKTRQMSSLSTTSSPNPMPQNPKTPQKSHSKPSKSKLSKQLLAHKLKKRGPKKIKRAYKEEPIVHLSLTNGKL</sequence>
<feature type="region of interest" description="Disordered" evidence="1">
    <location>
        <begin position="95"/>
        <end position="229"/>
    </location>
</feature>
<feature type="compositionally biased region" description="Basic and acidic residues" evidence="1">
    <location>
        <begin position="17"/>
        <end position="28"/>
    </location>
</feature>
<proteinExistence type="predicted"/>
<organism evidence="2">
    <name type="scientific">Euplotes crassus</name>
    <dbReference type="NCBI Taxonomy" id="5936"/>
    <lineage>
        <taxon>Eukaryota</taxon>
        <taxon>Sar</taxon>
        <taxon>Alveolata</taxon>
        <taxon>Ciliophora</taxon>
        <taxon>Intramacronucleata</taxon>
        <taxon>Spirotrichea</taxon>
        <taxon>Hypotrichia</taxon>
        <taxon>Euplotida</taxon>
        <taxon>Euplotidae</taxon>
        <taxon>Moneuplotes</taxon>
    </lineage>
</organism>
<feature type="compositionally biased region" description="Basic residues" evidence="1">
    <location>
        <begin position="197"/>
        <end position="227"/>
    </location>
</feature>
<reference evidence="2" key="1">
    <citation type="submission" date="2021-01" db="EMBL/GenBank/DDBJ databases">
        <authorList>
            <person name="Corre E."/>
            <person name="Pelletier E."/>
            <person name="Niang G."/>
            <person name="Scheremetjew M."/>
            <person name="Finn R."/>
            <person name="Kale V."/>
            <person name="Holt S."/>
            <person name="Cochrane G."/>
            <person name="Meng A."/>
            <person name="Brown T."/>
            <person name="Cohen L."/>
        </authorList>
    </citation>
    <scope>NUCLEOTIDE SEQUENCE</scope>
    <source>
        <strain evidence="2">CT5</strain>
    </source>
</reference>
<accession>A0A7S3KHN5</accession>
<evidence type="ECO:0000313" key="2">
    <source>
        <dbReference type="EMBL" id="CAE0384496.1"/>
    </source>
</evidence>
<feature type="compositionally biased region" description="Polar residues" evidence="1">
    <location>
        <begin position="174"/>
        <end position="186"/>
    </location>
</feature>
<dbReference type="AlphaFoldDB" id="A0A7S3KHN5"/>
<evidence type="ECO:0000256" key="1">
    <source>
        <dbReference type="SAM" id="MobiDB-lite"/>
    </source>
</evidence>
<dbReference type="EMBL" id="HBIK01019979">
    <property type="protein sequence ID" value="CAE0384496.1"/>
    <property type="molecule type" value="Transcribed_RNA"/>
</dbReference>
<name>A0A7S3KHN5_EUPCR</name>
<gene>
    <name evidence="2" type="ORF">ECRA1380_LOCUS9459</name>
</gene>
<protein>
    <submittedName>
        <fullName evidence="2">Uncharacterized protein</fullName>
    </submittedName>
</protein>